<sequence length="97" mass="11314">MKNLFFFITDEIPEELQKELLTCNINSKHAKQIGITATIHAQINYCFSYNMIMITKNREIMKLCDELGHPIFKVIDFSDPKNLVQQILTYLSDKEST</sequence>
<name>A0ABW3SNP2_9BACT</name>
<proteinExistence type="predicted"/>
<organism evidence="1 2">
    <name type="scientific">Pontibacter rugosus</name>
    <dbReference type="NCBI Taxonomy" id="1745966"/>
    <lineage>
        <taxon>Bacteria</taxon>
        <taxon>Pseudomonadati</taxon>
        <taxon>Bacteroidota</taxon>
        <taxon>Cytophagia</taxon>
        <taxon>Cytophagales</taxon>
        <taxon>Hymenobacteraceae</taxon>
        <taxon>Pontibacter</taxon>
    </lineage>
</organism>
<dbReference type="RefSeq" id="WP_377526634.1">
    <property type="nucleotide sequence ID" value="NZ_JBHTLD010000075.1"/>
</dbReference>
<protein>
    <submittedName>
        <fullName evidence="1">Uncharacterized protein</fullName>
    </submittedName>
</protein>
<dbReference type="EMBL" id="JBHTLD010000075">
    <property type="protein sequence ID" value="MFD1186534.1"/>
    <property type="molecule type" value="Genomic_DNA"/>
</dbReference>
<dbReference type="Proteomes" id="UP001597094">
    <property type="component" value="Unassembled WGS sequence"/>
</dbReference>
<gene>
    <name evidence="1" type="ORF">ACFQ2O_09980</name>
</gene>
<evidence type="ECO:0000313" key="1">
    <source>
        <dbReference type="EMBL" id="MFD1186534.1"/>
    </source>
</evidence>
<evidence type="ECO:0000313" key="2">
    <source>
        <dbReference type="Proteomes" id="UP001597094"/>
    </source>
</evidence>
<comment type="caution">
    <text evidence="1">The sequence shown here is derived from an EMBL/GenBank/DDBJ whole genome shotgun (WGS) entry which is preliminary data.</text>
</comment>
<accession>A0ABW3SNP2</accession>
<reference evidence="2" key="1">
    <citation type="journal article" date="2019" name="Int. J. Syst. Evol. Microbiol.">
        <title>The Global Catalogue of Microorganisms (GCM) 10K type strain sequencing project: providing services to taxonomists for standard genome sequencing and annotation.</title>
        <authorList>
            <consortium name="The Broad Institute Genomics Platform"/>
            <consortium name="The Broad Institute Genome Sequencing Center for Infectious Disease"/>
            <person name="Wu L."/>
            <person name="Ma J."/>
        </authorList>
    </citation>
    <scope>NUCLEOTIDE SEQUENCE [LARGE SCALE GENOMIC DNA]</scope>
    <source>
        <strain evidence="2">JCM 31319</strain>
    </source>
</reference>
<keyword evidence="2" id="KW-1185">Reference proteome</keyword>